<evidence type="ECO:0000256" key="1">
    <source>
        <dbReference type="SAM" id="Phobius"/>
    </source>
</evidence>
<feature type="transmembrane region" description="Helical" evidence="1">
    <location>
        <begin position="29"/>
        <end position="47"/>
    </location>
</feature>
<dbReference type="Proteomes" id="UP000183815">
    <property type="component" value="Unassembled WGS sequence"/>
</dbReference>
<keyword evidence="1" id="KW-1133">Transmembrane helix</keyword>
<feature type="transmembrane region" description="Helical" evidence="1">
    <location>
        <begin position="6"/>
        <end position="22"/>
    </location>
</feature>
<feature type="transmembrane region" description="Helical" evidence="1">
    <location>
        <begin position="53"/>
        <end position="76"/>
    </location>
</feature>
<proteinExistence type="predicted"/>
<dbReference type="AlphaFoldDB" id="A0A1J5U2J1"/>
<evidence type="ECO:0000313" key="2">
    <source>
        <dbReference type="EMBL" id="OIR20260.1"/>
    </source>
</evidence>
<accession>A0A1J5U2J1</accession>
<gene>
    <name evidence="2" type="ORF">BEU04_00140</name>
</gene>
<sequence>MFAMGVSVGFVILGVFSVYFGIGKTKRIGSILGLFGMFSLITILSMINPPTNWIEIGILSTIGILTGITISSLLIFKILSRIKTGNKYSEINKFEDVDLEDELKKLEREMKEDRGDD</sequence>
<evidence type="ECO:0000313" key="3">
    <source>
        <dbReference type="Proteomes" id="UP000183815"/>
    </source>
</evidence>
<keyword evidence="1" id="KW-0472">Membrane</keyword>
<organism evidence="2 3">
    <name type="scientific">Marine Group III euryarchaeote CG-Bathy1</name>
    <dbReference type="NCBI Taxonomy" id="1889001"/>
    <lineage>
        <taxon>Archaea</taxon>
        <taxon>Methanobacteriati</taxon>
        <taxon>Thermoplasmatota</taxon>
        <taxon>Thermoplasmata</taxon>
        <taxon>Candidatus Thermoprofundales</taxon>
    </lineage>
</organism>
<keyword evidence="1" id="KW-0812">Transmembrane</keyword>
<dbReference type="EMBL" id="MIYU01000001">
    <property type="protein sequence ID" value="OIR20260.1"/>
    <property type="molecule type" value="Genomic_DNA"/>
</dbReference>
<reference evidence="2 3" key="1">
    <citation type="submission" date="2016-08" db="EMBL/GenBank/DDBJ databases">
        <title>New Insights into Marine Group III Euryarchaeota, from dark to light.</title>
        <authorList>
            <person name="Haro-Moreno J.M."/>
            <person name="Rodriguez-Valera F."/>
            <person name="Lopez-Garcia P."/>
            <person name="Moreira D."/>
            <person name="Martin-Cuadrado A.B."/>
        </authorList>
    </citation>
    <scope>NUCLEOTIDE SEQUENCE [LARGE SCALE GENOMIC DNA]</scope>
    <source>
        <strain evidence="2">CG-Bathy1</strain>
    </source>
</reference>
<name>A0A1J5U2J1_9ARCH</name>
<comment type="caution">
    <text evidence="2">The sequence shown here is derived from an EMBL/GenBank/DDBJ whole genome shotgun (WGS) entry which is preliminary data.</text>
</comment>
<protein>
    <submittedName>
        <fullName evidence="2">Uncharacterized protein</fullName>
    </submittedName>
</protein>